<accession>A0ACB9WNQ2</accession>
<name>A0ACB9WNQ2_CHAAC</name>
<protein>
    <submittedName>
        <fullName evidence="1">Uncharacterized protein</fullName>
    </submittedName>
</protein>
<sequence length="223" mass="23728">MEKSARQSAEGSSGGGKKCWSPGLVEDISEASEMEEAVLEEGPVGDMVFGNPKDKQRGRGMRRKERGDEKNTSAENAGRSARRKVDKEMEIRRASSTEGELEKENGLSRIRRERAIILCGASIICLQETHKGKTQKRPFEEVSDEDEGLSGGGAAGGDDGAKKSERQSGGGAEGSSGGEKKCRSPRVVEDISEASEMEESAGGGPCGRHGLPGTLMMSRWPAA</sequence>
<keyword evidence="2" id="KW-1185">Reference proteome</keyword>
<dbReference type="Proteomes" id="UP001057452">
    <property type="component" value="Chromosome 13"/>
</dbReference>
<dbReference type="EMBL" id="CM043797">
    <property type="protein sequence ID" value="KAI4815395.1"/>
    <property type="molecule type" value="Genomic_DNA"/>
</dbReference>
<evidence type="ECO:0000313" key="2">
    <source>
        <dbReference type="Proteomes" id="UP001057452"/>
    </source>
</evidence>
<gene>
    <name evidence="1" type="ORF">KUCAC02_005541</name>
</gene>
<reference evidence="1" key="1">
    <citation type="submission" date="2022-05" db="EMBL/GenBank/DDBJ databases">
        <title>Chromosome-level genome of Chaenocephalus aceratus.</title>
        <authorList>
            <person name="Park H."/>
        </authorList>
    </citation>
    <scope>NUCLEOTIDE SEQUENCE</scope>
    <source>
        <strain evidence="1">KU_202001</strain>
    </source>
</reference>
<evidence type="ECO:0000313" key="1">
    <source>
        <dbReference type="EMBL" id="KAI4815395.1"/>
    </source>
</evidence>
<comment type="caution">
    <text evidence="1">The sequence shown here is derived from an EMBL/GenBank/DDBJ whole genome shotgun (WGS) entry which is preliminary data.</text>
</comment>
<proteinExistence type="predicted"/>
<organism evidence="1 2">
    <name type="scientific">Chaenocephalus aceratus</name>
    <name type="common">Blackfin icefish</name>
    <name type="synonym">Chaenichthys aceratus</name>
    <dbReference type="NCBI Taxonomy" id="36190"/>
    <lineage>
        <taxon>Eukaryota</taxon>
        <taxon>Metazoa</taxon>
        <taxon>Chordata</taxon>
        <taxon>Craniata</taxon>
        <taxon>Vertebrata</taxon>
        <taxon>Euteleostomi</taxon>
        <taxon>Actinopterygii</taxon>
        <taxon>Neopterygii</taxon>
        <taxon>Teleostei</taxon>
        <taxon>Neoteleostei</taxon>
        <taxon>Acanthomorphata</taxon>
        <taxon>Eupercaria</taxon>
        <taxon>Perciformes</taxon>
        <taxon>Notothenioidei</taxon>
        <taxon>Channichthyidae</taxon>
        <taxon>Chaenocephalus</taxon>
    </lineage>
</organism>